<feature type="transmembrane region" description="Helical" evidence="1">
    <location>
        <begin position="601"/>
        <end position="617"/>
    </location>
</feature>
<evidence type="ECO:0000256" key="1">
    <source>
        <dbReference type="SAM" id="Phobius"/>
    </source>
</evidence>
<keyword evidence="1" id="KW-1133">Transmembrane helix</keyword>
<dbReference type="EMBL" id="PPTP01000007">
    <property type="protein sequence ID" value="RDB54761.1"/>
    <property type="molecule type" value="Genomic_DNA"/>
</dbReference>
<keyword evidence="3" id="KW-1185">Reference proteome</keyword>
<evidence type="ECO:0000313" key="3">
    <source>
        <dbReference type="Proteomes" id="UP000253792"/>
    </source>
</evidence>
<feature type="transmembrane region" description="Helical" evidence="1">
    <location>
        <begin position="405"/>
        <end position="425"/>
    </location>
</feature>
<protein>
    <submittedName>
        <fullName evidence="2">Uncharacterized protein</fullName>
    </submittedName>
</protein>
<feature type="transmembrane region" description="Helical" evidence="1">
    <location>
        <begin position="629"/>
        <end position="648"/>
    </location>
</feature>
<sequence length="750" mass="81273">MPGGSAAAGAHAGNSAQPAYARHGRHGAVRPQQGWASPSETCDMGFAGSAGAYVSPLKRFAGVVVCVLIAVLIEVFGFNLAFFTSMTYPQVGTYLVNGVSAGTEGALTLDASANYFEITGLDDIVRSIHFTPQLNDPAAAAKATDSKLQVVMYLQDEGNANYYQLPAVSVDPKDAASTYISLDPAGDCHSIYVSITNLADVGPVTVTGIGLNQQVPLDIDPLRFAYILAVLLALYAVRPQSVLFSRVFDGRITRQGWMVIALVAVQCVVIFILVMSNTHFLSITHTASTENQFQYQKLAQALLQGHFYLDDVPSAALQAMDNPYDTAARDSAGVPYLWDHAYYQGKYYVYFGVLPCLVFYVPWLLLTGTGFPTWLGVAICDCAYVAGIAYLLTRVSRRWFPRTSIGVLLVLDIMMFVAGGGLILARTPSMYFLPEAMGLALISWGLGLWVSGTTGGFIDRRRVVAGAALIALTLAARPQMVLAAVFGLVLFWPFLRDARGNAQARRACLGAFRAALTPFLVVAAAVMVYNFARFGSPLDFGANYNLTTNDMTHRGFHADRIPFGLYAYLFQPPALGSQFPFMHQTYMDPAYQGVTIYEPMFGGYFFLYPMTLVLLALPRVRHGLKAKGLMPLWICAVCVAVVLCIFDLQGAGILMRYICDFGLYFALAAALSFLELLQVRSSEPLSKGWTTQLGAHAQVPVQQAGAHAMASAAVAGQTVSVYRIALYFMFGSLVLMIGANVLLWNAFGIY</sequence>
<proteinExistence type="predicted"/>
<gene>
    <name evidence="2" type="ORF">C1880_07870</name>
</gene>
<dbReference type="AlphaFoldDB" id="A0A369L454"/>
<feature type="transmembrane region" description="Helical" evidence="1">
    <location>
        <begin position="257"/>
        <end position="275"/>
    </location>
</feature>
<comment type="caution">
    <text evidence="2">The sequence shown here is derived from an EMBL/GenBank/DDBJ whole genome shotgun (WGS) entry which is preliminary data.</text>
</comment>
<dbReference type="Proteomes" id="UP000253792">
    <property type="component" value="Unassembled WGS sequence"/>
</dbReference>
<feature type="transmembrane region" description="Helical" evidence="1">
    <location>
        <begin position="221"/>
        <end position="237"/>
    </location>
</feature>
<keyword evidence="1" id="KW-0812">Transmembrane</keyword>
<feature type="transmembrane region" description="Helical" evidence="1">
    <location>
        <begin position="60"/>
        <end position="83"/>
    </location>
</feature>
<feature type="transmembrane region" description="Helical" evidence="1">
    <location>
        <begin position="512"/>
        <end position="532"/>
    </location>
</feature>
<dbReference type="OrthoDB" id="9791332at2"/>
<feature type="transmembrane region" description="Helical" evidence="1">
    <location>
        <begin position="724"/>
        <end position="747"/>
    </location>
</feature>
<feature type="transmembrane region" description="Helical" evidence="1">
    <location>
        <begin position="654"/>
        <end position="677"/>
    </location>
</feature>
<feature type="transmembrane region" description="Helical" evidence="1">
    <location>
        <begin position="371"/>
        <end position="393"/>
    </location>
</feature>
<accession>A0A369L454</accession>
<feature type="transmembrane region" description="Helical" evidence="1">
    <location>
        <begin position="463"/>
        <end position="492"/>
    </location>
</feature>
<keyword evidence="1" id="KW-0472">Membrane</keyword>
<feature type="transmembrane region" description="Helical" evidence="1">
    <location>
        <begin position="431"/>
        <end position="451"/>
    </location>
</feature>
<feature type="transmembrane region" description="Helical" evidence="1">
    <location>
        <begin position="347"/>
        <end position="365"/>
    </location>
</feature>
<reference evidence="2 3" key="1">
    <citation type="journal article" date="2018" name="Elife">
        <title>Discovery and characterization of a prevalent human gut bacterial enzyme sufficient for the inactivation of a family of plant toxins.</title>
        <authorList>
            <person name="Koppel N."/>
            <person name="Bisanz J.E."/>
            <person name="Pandelia M.E."/>
            <person name="Turnbaugh P.J."/>
            <person name="Balskus E.P."/>
        </authorList>
    </citation>
    <scope>NUCLEOTIDE SEQUENCE [LARGE SCALE GENOMIC DNA]</scope>
    <source>
        <strain evidence="3">anaerobia AP69FAA</strain>
    </source>
</reference>
<name>A0A369L454_9ACTN</name>
<organism evidence="2 3">
    <name type="scientific">Senegalimassilia anaerobia</name>
    <dbReference type="NCBI Taxonomy" id="1473216"/>
    <lineage>
        <taxon>Bacteria</taxon>
        <taxon>Bacillati</taxon>
        <taxon>Actinomycetota</taxon>
        <taxon>Coriobacteriia</taxon>
        <taxon>Coriobacteriales</taxon>
        <taxon>Coriobacteriaceae</taxon>
        <taxon>Senegalimassilia</taxon>
    </lineage>
</organism>
<evidence type="ECO:0000313" key="2">
    <source>
        <dbReference type="EMBL" id="RDB54761.1"/>
    </source>
</evidence>